<dbReference type="EMBL" id="CAQQ02387248">
    <property type="status" value="NOT_ANNOTATED_CDS"/>
    <property type="molecule type" value="Genomic_DNA"/>
</dbReference>
<reference evidence="2" key="1">
    <citation type="submission" date="2013-02" db="EMBL/GenBank/DDBJ databases">
        <authorList>
            <person name="Hughes D."/>
        </authorList>
    </citation>
    <scope>NUCLEOTIDE SEQUENCE</scope>
    <source>
        <strain>Durham</strain>
        <strain evidence="2">NC isolate 2 -- Noor lab</strain>
    </source>
</reference>
<accession>T1H371</accession>
<organism evidence="1 2">
    <name type="scientific">Megaselia scalaris</name>
    <name type="common">Humpbacked fly</name>
    <name type="synonym">Phora scalaris</name>
    <dbReference type="NCBI Taxonomy" id="36166"/>
    <lineage>
        <taxon>Eukaryota</taxon>
        <taxon>Metazoa</taxon>
        <taxon>Ecdysozoa</taxon>
        <taxon>Arthropoda</taxon>
        <taxon>Hexapoda</taxon>
        <taxon>Insecta</taxon>
        <taxon>Pterygota</taxon>
        <taxon>Neoptera</taxon>
        <taxon>Endopterygota</taxon>
        <taxon>Diptera</taxon>
        <taxon>Brachycera</taxon>
        <taxon>Muscomorpha</taxon>
        <taxon>Platypezoidea</taxon>
        <taxon>Phoridae</taxon>
        <taxon>Megaseliini</taxon>
        <taxon>Megaselia</taxon>
    </lineage>
</organism>
<proteinExistence type="predicted"/>
<dbReference type="HOGENOM" id="CLU_2963405_0_0_1"/>
<dbReference type="Proteomes" id="UP000015102">
    <property type="component" value="Unassembled WGS sequence"/>
</dbReference>
<keyword evidence="2" id="KW-1185">Reference proteome</keyword>
<dbReference type="EMBL" id="CAQQ02387249">
    <property type="status" value="NOT_ANNOTATED_CDS"/>
    <property type="molecule type" value="Genomic_DNA"/>
</dbReference>
<name>T1H371_MEGSC</name>
<reference evidence="1" key="2">
    <citation type="submission" date="2015-06" db="UniProtKB">
        <authorList>
            <consortium name="EnsemblMetazoa"/>
        </authorList>
    </citation>
    <scope>IDENTIFICATION</scope>
</reference>
<protein>
    <submittedName>
        <fullName evidence="1">Uncharacterized protein</fullName>
    </submittedName>
</protein>
<dbReference type="AlphaFoldDB" id="T1H371"/>
<evidence type="ECO:0000313" key="2">
    <source>
        <dbReference type="Proteomes" id="UP000015102"/>
    </source>
</evidence>
<sequence length="59" mass="6946">MITNKSTQKLGYANDIDVVGRTRDWKKKLESNDFENNKNHSINSYDVFVIRWRIPNTSS</sequence>
<evidence type="ECO:0000313" key="1">
    <source>
        <dbReference type="EnsemblMetazoa" id="MESCA010690-PA"/>
    </source>
</evidence>
<dbReference type="EnsemblMetazoa" id="MESCA010690-RA">
    <property type="protein sequence ID" value="MESCA010690-PA"/>
    <property type="gene ID" value="MESCA010690"/>
</dbReference>